<dbReference type="OrthoDB" id="116380at2759"/>
<evidence type="ECO:0000313" key="4">
    <source>
        <dbReference type="Proteomes" id="UP001151529"/>
    </source>
</evidence>
<dbReference type="InterPro" id="IPR004014">
    <property type="entry name" value="ATPase_P-typ_cation-transptr_N"/>
</dbReference>
<sequence>MEENVEVLEAENIPIEEVFENLRCSREGLTTQAAEERLTIFGHNKLEEKKVRKFLKFLGFYVESSVMGYGGCCYHSCKWRRKASRLARLCGYYYTSFD</sequence>
<dbReference type="AlphaFoldDB" id="A0A9Q0SGR0"/>
<proteinExistence type="predicted"/>
<evidence type="ECO:0000256" key="1">
    <source>
        <dbReference type="ARBA" id="ARBA00022842"/>
    </source>
</evidence>
<dbReference type="SUPFAM" id="SSF81665">
    <property type="entry name" value="Calcium ATPase, transmembrane domain M"/>
    <property type="match status" value="1"/>
</dbReference>
<dbReference type="InterPro" id="IPR023298">
    <property type="entry name" value="ATPase_P-typ_TM_dom_sf"/>
</dbReference>
<organism evidence="3 4">
    <name type="scientific">Salix viminalis</name>
    <name type="common">Common osier</name>
    <name type="synonym">Basket willow</name>
    <dbReference type="NCBI Taxonomy" id="40686"/>
    <lineage>
        <taxon>Eukaryota</taxon>
        <taxon>Viridiplantae</taxon>
        <taxon>Streptophyta</taxon>
        <taxon>Embryophyta</taxon>
        <taxon>Tracheophyta</taxon>
        <taxon>Spermatophyta</taxon>
        <taxon>Magnoliopsida</taxon>
        <taxon>eudicotyledons</taxon>
        <taxon>Gunneridae</taxon>
        <taxon>Pentapetalae</taxon>
        <taxon>rosids</taxon>
        <taxon>fabids</taxon>
        <taxon>Malpighiales</taxon>
        <taxon>Salicaceae</taxon>
        <taxon>Saliceae</taxon>
        <taxon>Salix</taxon>
    </lineage>
</organism>
<dbReference type="PANTHER" id="PTHR42861">
    <property type="entry name" value="CALCIUM-TRANSPORTING ATPASE"/>
    <property type="match status" value="1"/>
</dbReference>
<name>A0A9Q0SGR0_SALVM</name>
<comment type="caution">
    <text evidence="3">The sequence shown here is derived from an EMBL/GenBank/DDBJ whole genome shotgun (WGS) entry which is preliminary data.</text>
</comment>
<evidence type="ECO:0000313" key="3">
    <source>
        <dbReference type="EMBL" id="KAJ6676787.1"/>
    </source>
</evidence>
<dbReference type="SMART" id="SM00831">
    <property type="entry name" value="Cation_ATPase_N"/>
    <property type="match status" value="1"/>
</dbReference>
<dbReference type="EMBL" id="JAPFFL010000015">
    <property type="protein sequence ID" value="KAJ6676787.1"/>
    <property type="molecule type" value="Genomic_DNA"/>
</dbReference>
<protein>
    <submittedName>
        <fullName evidence="3">PLASMA MEMBRANE ATPASE 1</fullName>
    </submittedName>
</protein>
<reference evidence="3" key="2">
    <citation type="journal article" date="2023" name="Int. J. Mol. Sci.">
        <title>De Novo Assembly and Annotation of 11 Diverse Shrub Willow (Salix) Genomes Reveals Novel Gene Organization in Sex-Linked Regions.</title>
        <authorList>
            <person name="Hyden B."/>
            <person name="Feng K."/>
            <person name="Yates T.B."/>
            <person name="Jawdy S."/>
            <person name="Cereghino C."/>
            <person name="Smart L.B."/>
            <person name="Muchero W."/>
        </authorList>
    </citation>
    <scope>NUCLEOTIDE SEQUENCE [LARGE SCALE GENOMIC DNA]</scope>
    <source>
        <tissue evidence="3">Shoot tip</tissue>
    </source>
</reference>
<feature type="domain" description="Cation-transporting P-type ATPase N-terminal" evidence="2">
    <location>
        <begin position="9"/>
        <end position="69"/>
    </location>
</feature>
<evidence type="ECO:0000259" key="2">
    <source>
        <dbReference type="SMART" id="SM00831"/>
    </source>
</evidence>
<keyword evidence="4" id="KW-1185">Reference proteome</keyword>
<dbReference type="Proteomes" id="UP001151529">
    <property type="component" value="Chromosome 15Z"/>
</dbReference>
<accession>A0A9Q0SGR0</accession>
<gene>
    <name evidence="3" type="ORF">OIU85_010006</name>
</gene>
<dbReference type="Pfam" id="PF00690">
    <property type="entry name" value="Cation_ATPase_N"/>
    <property type="match status" value="1"/>
</dbReference>
<reference evidence="3" key="1">
    <citation type="submission" date="2022-11" db="EMBL/GenBank/DDBJ databases">
        <authorList>
            <person name="Hyden B.L."/>
            <person name="Feng K."/>
            <person name="Yates T."/>
            <person name="Jawdy S."/>
            <person name="Smart L.B."/>
            <person name="Muchero W."/>
        </authorList>
    </citation>
    <scope>NUCLEOTIDE SEQUENCE</scope>
    <source>
        <tissue evidence="3">Shoot tip</tissue>
    </source>
</reference>
<keyword evidence="1" id="KW-0460">Magnesium</keyword>